<name>A0A1H4EJ96_9RHOB</name>
<dbReference type="RefSeq" id="WP_175478970.1">
    <property type="nucleotide sequence ID" value="NZ_FNQM01000014.1"/>
</dbReference>
<gene>
    <name evidence="2" type="ORF">SAMN05444370_11451</name>
</gene>
<protein>
    <submittedName>
        <fullName evidence="2">Uncharacterized protein</fullName>
    </submittedName>
</protein>
<dbReference type="STRING" id="89524.SAMN05444370_11451"/>
<dbReference type="Proteomes" id="UP000198703">
    <property type="component" value="Unassembled WGS sequence"/>
</dbReference>
<feature type="region of interest" description="Disordered" evidence="1">
    <location>
        <begin position="35"/>
        <end position="54"/>
    </location>
</feature>
<sequence>MGWRDRLTDDEAGEVADIEARLMVLDAMAKPLKDRLKKIRDNASRRESYHKPRD</sequence>
<keyword evidence="3" id="KW-1185">Reference proteome</keyword>
<accession>A0A1H4EJ96</accession>
<evidence type="ECO:0000256" key="1">
    <source>
        <dbReference type="SAM" id="MobiDB-lite"/>
    </source>
</evidence>
<reference evidence="2 3" key="1">
    <citation type="submission" date="2016-10" db="EMBL/GenBank/DDBJ databases">
        <authorList>
            <person name="de Groot N.N."/>
        </authorList>
    </citation>
    <scope>NUCLEOTIDE SEQUENCE [LARGE SCALE GENOMIC DNA]</scope>
    <source>
        <strain evidence="2 3">DSM 15345</strain>
    </source>
</reference>
<proteinExistence type="predicted"/>
<evidence type="ECO:0000313" key="2">
    <source>
        <dbReference type="EMBL" id="SEA85134.1"/>
    </source>
</evidence>
<dbReference type="AlphaFoldDB" id="A0A1H4EJ96"/>
<dbReference type="EMBL" id="FNQM01000014">
    <property type="protein sequence ID" value="SEA85134.1"/>
    <property type="molecule type" value="Genomic_DNA"/>
</dbReference>
<organism evidence="2 3">
    <name type="scientific">Rubrimonas cliftonensis</name>
    <dbReference type="NCBI Taxonomy" id="89524"/>
    <lineage>
        <taxon>Bacteria</taxon>
        <taxon>Pseudomonadati</taxon>
        <taxon>Pseudomonadota</taxon>
        <taxon>Alphaproteobacteria</taxon>
        <taxon>Rhodobacterales</taxon>
        <taxon>Paracoccaceae</taxon>
        <taxon>Rubrimonas</taxon>
    </lineage>
</organism>
<evidence type="ECO:0000313" key="3">
    <source>
        <dbReference type="Proteomes" id="UP000198703"/>
    </source>
</evidence>